<dbReference type="InterPro" id="IPR007497">
    <property type="entry name" value="SIMPL/DUF541"/>
</dbReference>
<dbReference type="Pfam" id="PF04402">
    <property type="entry name" value="SIMPL"/>
    <property type="match status" value="1"/>
</dbReference>
<dbReference type="AlphaFoldDB" id="A0A4P7VQA7"/>
<feature type="chain" id="PRO_5020638562" evidence="1">
    <location>
        <begin position="24"/>
        <end position="229"/>
    </location>
</feature>
<dbReference type="OrthoDB" id="1242975at2"/>
<feature type="signal peptide" evidence="1">
    <location>
        <begin position="1"/>
        <end position="23"/>
    </location>
</feature>
<sequence>MTKSFVSAIVSALMVVSCLSASAQSIIEVTGSATINIVPDRITVEIGMEEYFIPDEYNLGDSTLVGIKAVERGVMKVLLGAGVPDSMINVSDMGNYRDRNSTGEFLMAKRLSAVVTDMDQLDNIARRVDRKGITSFNISKIDNSDMGRYNRQGLKSALDAAREKAEFIAANEGLVIVKPVEIVENSPGYNDGAMFSNVAYGGGSGMDGMRRIVRRYSVTVKYQFSDKKS</sequence>
<keyword evidence="1" id="KW-0732">Signal</keyword>
<reference evidence="2 3" key="1">
    <citation type="submission" date="2019-02" db="EMBL/GenBank/DDBJ databases">
        <title>Isolation and identification of novel species under the genus Muribaculum.</title>
        <authorList>
            <person name="Miyake S."/>
            <person name="Ding Y."/>
            <person name="Low A."/>
            <person name="Soh M."/>
            <person name="Seedorf H."/>
        </authorList>
    </citation>
    <scope>NUCLEOTIDE SEQUENCE [LARGE SCALE GENOMIC DNA]</scope>
    <source>
        <strain evidence="2 3">TLL-A4</strain>
    </source>
</reference>
<evidence type="ECO:0000313" key="2">
    <source>
        <dbReference type="EMBL" id="QCD36456.1"/>
    </source>
</evidence>
<organism evidence="2 3">
    <name type="scientific">Muribaculum gordoncarteri</name>
    <dbReference type="NCBI Taxonomy" id="2530390"/>
    <lineage>
        <taxon>Bacteria</taxon>
        <taxon>Pseudomonadati</taxon>
        <taxon>Bacteroidota</taxon>
        <taxon>Bacteroidia</taxon>
        <taxon>Bacteroidales</taxon>
        <taxon>Muribaculaceae</taxon>
        <taxon>Muribaculum</taxon>
    </lineage>
</organism>
<dbReference type="EMBL" id="CP039393">
    <property type="protein sequence ID" value="QCD36456.1"/>
    <property type="molecule type" value="Genomic_DNA"/>
</dbReference>
<gene>
    <name evidence="2" type="ORF">E7746_11445</name>
</gene>
<evidence type="ECO:0000313" key="3">
    <source>
        <dbReference type="Proteomes" id="UP000297031"/>
    </source>
</evidence>
<proteinExistence type="predicted"/>
<dbReference type="Gene3D" id="3.30.70.2970">
    <property type="entry name" value="Protein of unknown function (DUF541), domain 2"/>
    <property type="match status" value="1"/>
</dbReference>
<protein>
    <submittedName>
        <fullName evidence="2">SIMPL domain-containing protein</fullName>
    </submittedName>
</protein>
<keyword evidence="3" id="KW-1185">Reference proteome</keyword>
<dbReference type="InterPro" id="IPR052022">
    <property type="entry name" value="26kDa_periplasmic_antigen"/>
</dbReference>
<evidence type="ECO:0000256" key="1">
    <source>
        <dbReference type="SAM" id="SignalP"/>
    </source>
</evidence>
<name>A0A4P7VQA7_9BACT</name>
<dbReference type="PANTHER" id="PTHR34387:SF1">
    <property type="entry name" value="PERIPLASMIC IMMUNOGENIC PROTEIN"/>
    <property type="match status" value="1"/>
</dbReference>
<dbReference type="KEGG" id="mgod:E7746_11445"/>
<dbReference type="PANTHER" id="PTHR34387">
    <property type="entry name" value="SLR1258 PROTEIN"/>
    <property type="match status" value="1"/>
</dbReference>
<dbReference type="Gene3D" id="3.30.110.170">
    <property type="entry name" value="Protein of unknown function (DUF541), domain 1"/>
    <property type="match status" value="1"/>
</dbReference>
<accession>A0A4P7VQA7</accession>
<dbReference type="Proteomes" id="UP000297031">
    <property type="component" value="Chromosome"/>
</dbReference>
<dbReference type="GO" id="GO:0006974">
    <property type="term" value="P:DNA damage response"/>
    <property type="evidence" value="ECO:0007669"/>
    <property type="project" value="TreeGrafter"/>
</dbReference>
<dbReference type="PROSITE" id="PS51257">
    <property type="entry name" value="PROKAR_LIPOPROTEIN"/>
    <property type="match status" value="1"/>
</dbReference>
<dbReference type="RefSeq" id="WP_136410879.1">
    <property type="nucleotide sequence ID" value="NZ_CP039393.1"/>
</dbReference>